<dbReference type="PROSITE" id="PS50109">
    <property type="entry name" value="HIS_KIN"/>
    <property type="match status" value="1"/>
</dbReference>
<sequence length="946" mass="104659">MPHPVDSSAASLLADTLLRVSASGIILYQPITAADGRIEDFQFVRVNAAAQQRLALPERPAQTFLQQYPHAAAQGVFAFYCHAYASGELRQFSVDYPGNSLNAYFQLTAQRCGELLVISFADVSHRHNTSVETLLREGRRLEHAARVAAETQYAQLQRVLDQAPALLCILAGPELVVEFTNAAYRQLLGGRELVGQPLGQALPELAAQGYLDLLDKVYHSGELLHAVEQPATLDFARTGAVETRYFTFSYQPRRGATGRVDGVIVLGYDATEQVRARQQVLALNQDLAGANQRLESRVHARTRELQQARAEAEHQRARLERLFRTAPAIVNTNVGPDHVFELVHPLTDQLFGFRPLAGLPIRDALPDVEAAFFDLMDRVYRTGQPYHGRGVPVRAGPAGGPLTEAYFDFTYQPLRAADGQIEGVMTFAVNVTEQVRARQLAEQNEARFRRLAETAPLIVWEADAAGQTTYLSPYWEQITSAANGQGLDWRAYVHPDDQAALVQAWQACVRTEQPFQHELRLRLAATGDYRWFLDRADPVRDPAGHVVQWVGAAADIDAQKRVQQALQASEQYFRDMADLVPTLIWQTDAHGACVYLNASWYAYTGQRPGEALGYGWQQAVHPEDLARVAELALPAVAAGQPFTAVYRLRNAAGQYRWITDSGRPRVDAQGNAGGYLGSVTDIDEQKRAEQALQLLAGELRTAHAHAQQLNDELAARNAQLQRLNEELDTFVYMAAHDLRAPLLDIEGLVHALGEDLPPAAVPPDAARLLHLLRGTTQRFKDLVEGMTAVARAQQPPTAFEEVDLLPVIDAVQLDLQPLIRQTRARIDVASSGCARATLAPPNARSVVYNLLSNALKYRHPDRAPRVRVACYDEEPYTVLTVQDNGLGLDAAAQAALFAPFQRLHHHVEGHGLGLYMIKRLVENAGGRIEVDSQDGWGTTFRVFLRR</sequence>
<dbReference type="InterPro" id="IPR035965">
    <property type="entry name" value="PAS-like_dom_sf"/>
</dbReference>
<dbReference type="CDD" id="cd00082">
    <property type="entry name" value="HisKA"/>
    <property type="match status" value="1"/>
</dbReference>
<evidence type="ECO:0000313" key="11">
    <source>
        <dbReference type="Proteomes" id="UP001500454"/>
    </source>
</evidence>
<evidence type="ECO:0000259" key="8">
    <source>
        <dbReference type="PROSITE" id="PS50112"/>
    </source>
</evidence>
<dbReference type="SMART" id="SM00387">
    <property type="entry name" value="HATPase_c"/>
    <property type="match status" value="1"/>
</dbReference>
<dbReference type="Gene3D" id="1.10.287.130">
    <property type="match status" value="1"/>
</dbReference>
<proteinExistence type="predicted"/>
<dbReference type="PANTHER" id="PTHR43304">
    <property type="entry name" value="PHYTOCHROME-LIKE PROTEIN CPH1"/>
    <property type="match status" value="1"/>
</dbReference>
<gene>
    <name evidence="10" type="ORF">GCM10023186_36050</name>
</gene>
<dbReference type="InterPro" id="IPR004358">
    <property type="entry name" value="Sig_transdc_His_kin-like_C"/>
</dbReference>
<evidence type="ECO:0000259" key="7">
    <source>
        <dbReference type="PROSITE" id="PS50109"/>
    </source>
</evidence>
<dbReference type="RefSeq" id="WP_345226618.1">
    <property type="nucleotide sequence ID" value="NZ_BAABHA010000013.1"/>
</dbReference>
<dbReference type="Pfam" id="PF02518">
    <property type="entry name" value="HATPase_c"/>
    <property type="match status" value="1"/>
</dbReference>
<organism evidence="10 11">
    <name type="scientific">Hymenobacter koreensis</name>
    <dbReference type="NCBI Taxonomy" id="1084523"/>
    <lineage>
        <taxon>Bacteria</taxon>
        <taxon>Pseudomonadati</taxon>
        <taxon>Bacteroidota</taxon>
        <taxon>Cytophagia</taxon>
        <taxon>Cytophagales</taxon>
        <taxon>Hymenobacteraceae</taxon>
        <taxon>Hymenobacter</taxon>
    </lineage>
</organism>
<name>A0ABP8JDI3_9BACT</name>
<dbReference type="PRINTS" id="PR00344">
    <property type="entry name" value="BCTRLSENSOR"/>
</dbReference>
<feature type="domain" description="PAS" evidence="8">
    <location>
        <begin position="569"/>
        <end position="640"/>
    </location>
</feature>
<dbReference type="InterPro" id="IPR000700">
    <property type="entry name" value="PAS-assoc_C"/>
</dbReference>
<reference evidence="11" key="1">
    <citation type="journal article" date="2019" name="Int. J. Syst. Evol. Microbiol.">
        <title>The Global Catalogue of Microorganisms (GCM) 10K type strain sequencing project: providing services to taxonomists for standard genome sequencing and annotation.</title>
        <authorList>
            <consortium name="The Broad Institute Genomics Platform"/>
            <consortium name="The Broad Institute Genome Sequencing Center for Infectious Disease"/>
            <person name="Wu L."/>
            <person name="Ma J."/>
        </authorList>
    </citation>
    <scope>NUCLEOTIDE SEQUENCE [LARGE SCALE GENOMIC DNA]</scope>
    <source>
        <strain evidence="11">JCM 17924</strain>
    </source>
</reference>
<dbReference type="Gene3D" id="3.30.450.20">
    <property type="entry name" value="PAS domain"/>
    <property type="match status" value="4"/>
</dbReference>
<keyword evidence="5" id="KW-0418">Kinase</keyword>
<dbReference type="InterPro" id="IPR013656">
    <property type="entry name" value="PAS_4"/>
</dbReference>
<dbReference type="InterPro" id="IPR000014">
    <property type="entry name" value="PAS"/>
</dbReference>
<feature type="domain" description="PAC" evidence="9">
    <location>
        <begin position="515"/>
        <end position="568"/>
    </location>
</feature>
<dbReference type="InterPro" id="IPR036097">
    <property type="entry name" value="HisK_dim/P_sf"/>
</dbReference>
<evidence type="ECO:0000259" key="9">
    <source>
        <dbReference type="PROSITE" id="PS50113"/>
    </source>
</evidence>
<dbReference type="SUPFAM" id="SSF55874">
    <property type="entry name" value="ATPase domain of HSP90 chaperone/DNA topoisomerase II/histidine kinase"/>
    <property type="match status" value="1"/>
</dbReference>
<dbReference type="SMART" id="SM00388">
    <property type="entry name" value="HisKA"/>
    <property type="match status" value="1"/>
</dbReference>
<feature type="domain" description="Histidine kinase" evidence="7">
    <location>
        <begin position="733"/>
        <end position="946"/>
    </location>
</feature>
<evidence type="ECO:0000256" key="5">
    <source>
        <dbReference type="ARBA" id="ARBA00022777"/>
    </source>
</evidence>
<dbReference type="PANTHER" id="PTHR43304:SF1">
    <property type="entry name" value="PAC DOMAIN-CONTAINING PROTEIN"/>
    <property type="match status" value="1"/>
</dbReference>
<evidence type="ECO:0000313" key="10">
    <source>
        <dbReference type="EMBL" id="GAA4389050.1"/>
    </source>
</evidence>
<evidence type="ECO:0000256" key="4">
    <source>
        <dbReference type="ARBA" id="ARBA00022679"/>
    </source>
</evidence>
<dbReference type="CDD" id="cd00130">
    <property type="entry name" value="PAS"/>
    <property type="match status" value="2"/>
</dbReference>
<dbReference type="SMART" id="SM00091">
    <property type="entry name" value="PAS"/>
    <property type="match status" value="3"/>
</dbReference>
<dbReference type="InterPro" id="IPR003594">
    <property type="entry name" value="HATPase_dom"/>
</dbReference>
<comment type="caution">
    <text evidence="10">The sequence shown here is derived from an EMBL/GenBank/DDBJ whole genome shotgun (WGS) entry which is preliminary data.</text>
</comment>
<evidence type="ECO:0000256" key="2">
    <source>
        <dbReference type="ARBA" id="ARBA00012438"/>
    </source>
</evidence>
<dbReference type="InterPro" id="IPR003661">
    <property type="entry name" value="HisK_dim/P_dom"/>
</dbReference>
<dbReference type="PROSITE" id="PS50112">
    <property type="entry name" value="PAS"/>
    <property type="match status" value="1"/>
</dbReference>
<dbReference type="InterPro" id="IPR036890">
    <property type="entry name" value="HATPase_C_sf"/>
</dbReference>
<dbReference type="EMBL" id="BAABHA010000013">
    <property type="protein sequence ID" value="GAA4389050.1"/>
    <property type="molecule type" value="Genomic_DNA"/>
</dbReference>
<dbReference type="InterPro" id="IPR052162">
    <property type="entry name" value="Sensor_kinase/Photoreceptor"/>
</dbReference>
<dbReference type="PROSITE" id="PS50113">
    <property type="entry name" value="PAC"/>
    <property type="match status" value="2"/>
</dbReference>
<dbReference type="Gene3D" id="3.30.565.10">
    <property type="entry name" value="Histidine kinase-like ATPase, C-terminal domain"/>
    <property type="match status" value="1"/>
</dbReference>
<dbReference type="SUPFAM" id="SSF55785">
    <property type="entry name" value="PYP-like sensor domain (PAS domain)"/>
    <property type="match status" value="4"/>
</dbReference>
<dbReference type="NCBIfam" id="TIGR00229">
    <property type="entry name" value="sensory_box"/>
    <property type="match status" value="2"/>
</dbReference>
<evidence type="ECO:0000256" key="3">
    <source>
        <dbReference type="ARBA" id="ARBA00022553"/>
    </source>
</evidence>
<dbReference type="InterPro" id="IPR013655">
    <property type="entry name" value="PAS_fold_3"/>
</dbReference>
<keyword evidence="3" id="KW-0597">Phosphoprotein</keyword>
<evidence type="ECO:0000256" key="1">
    <source>
        <dbReference type="ARBA" id="ARBA00000085"/>
    </source>
</evidence>
<dbReference type="Pfam" id="PF08447">
    <property type="entry name" value="PAS_3"/>
    <property type="match status" value="2"/>
</dbReference>
<keyword evidence="4" id="KW-0808">Transferase</keyword>
<evidence type="ECO:0000256" key="6">
    <source>
        <dbReference type="SAM" id="Coils"/>
    </source>
</evidence>
<comment type="catalytic activity">
    <reaction evidence="1">
        <text>ATP + protein L-histidine = ADP + protein N-phospho-L-histidine.</text>
        <dbReference type="EC" id="2.7.13.3"/>
    </reaction>
</comment>
<dbReference type="InterPro" id="IPR001610">
    <property type="entry name" value="PAC"/>
</dbReference>
<dbReference type="InterPro" id="IPR005467">
    <property type="entry name" value="His_kinase_dom"/>
</dbReference>
<feature type="coiled-coil region" evidence="6">
    <location>
        <begin position="291"/>
        <end position="325"/>
    </location>
</feature>
<dbReference type="Pfam" id="PF08448">
    <property type="entry name" value="PAS_4"/>
    <property type="match status" value="2"/>
</dbReference>
<dbReference type="Proteomes" id="UP001500454">
    <property type="component" value="Unassembled WGS sequence"/>
</dbReference>
<dbReference type="SUPFAM" id="SSF47384">
    <property type="entry name" value="Homodimeric domain of signal transducing histidine kinase"/>
    <property type="match status" value="1"/>
</dbReference>
<feature type="domain" description="PAC" evidence="9">
    <location>
        <begin position="642"/>
        <end position="694"/>
    </location>
</feature>
<dbReference type="EC" id="2.7.13.3" evidence="2"/>
<dbReference type="SMART" id="SM00086">
    <property type="entry name" value="PAC"/>
    <property type="match status" value="3"/>
</dbReference>
<keyword evidence="11" id="KW-1185">Reference proteome</keyword>
<keyword evidence="6" id="KW-0175">Coiled coil</keyword>
<protein>
    <recommendedName>
        <fullName evidence="2">histidine kinase</fullName>
        <ecNumber evidence="2">2.7.13.3</ecNumber>
    </recommendedName>
</protein>
<accession>A0ABP8JDI3</accession>